<proteinExistence type="predicted"/>
<accession>A0A183FBM2</accession>
<feature type="region of interest" description="Disordered" evidence="1">
    <location>
        <begin position="228"/>
        <end position="249"/>
    </location>
</feature>
<evidence type="ECO:0000313" key="2">
    <source>
        <dbReference type="EMBL" id="VDO37183.1"/>
    </source>
</evidence>
<dbReference type="WBParaSite" id="HPBE_0000356401-mRNA-1">
    <property type="protein sequence ID" value="HPBE_0000356401-mRNA-1"/>
    <property type="gene ID" value="HPBE_0000356401"/>
</dbReference>
<organism evidence="3 4">
    <name type="scientific">Heligmosomoides polygyrus</name>
    <name type="common">Parasitic roundworm</name>
    <dbReference type="NCBI Taxonomy" id="6339"/>
    <lineage>
        <taxon>Eukaryota</taxon>
        <taxon>Metazoa</taxon>
        <taxon>Ecdysozoa</taxon>
        <taxon>Nematoda</taxon>
        <taxon>Chromadorea</taxon>
        <taxon>Rhabditida</taxon>
        <taxon>Rhabditina</taxon>
        <taxon>Rhabditomorpha</taxon>
        <taxon>Strongyloidea</taxon>
        <taxon>Heligmosomidae</taxon>
        <taxon>Heligmosomoides</taxon>
    </lineage>
</organism>
<keyword evidence="3" id="KW-1185">Reference proteome</keyword>
<name>A0A183FBM2_HELPZ</name>
<accession>A0A3P7W1C8</accession>
<protein>
    <submittedName>
        <fullName evidence="4">DNA-binding protein</fullName>
    </submittedName>
</protein>
<feature type="compositionally biased region" description="Polar residues" evidence="1">
    <location>
        <begin position="228"/>
        <end position="239"/>
    </location>
</feature>
<gene>
    <name evidence="2" type="ORF">HPBE_LOCUS3565</name>
</gene>
<dbReference type="AlphaFoldDB" id="A0A183FBM2"/>
<dbReference type="Proteomes" id="UP000050761">
    <property type="component" value="Unassembled WGS sequence"/>
</dbReference>
<evidence type="ECO:0000256" key="1">
    <source>
        <dbReference type="SAM" id="MobiDB-lite"/>
    </source>
</evidence>
<evidence type="ECO:0000313" key="3">
    <source>
        <dbReference type="Proteomes" id="UP000050761"/>
    </source>
</evidence>
<sequence length="263" mass="28652">MSLKGAVRLTIQASKGTRYMRHKIGLFGMAGGEDVIVLGTNALKNGRRHQHKEGKAKKAAVRQQRSNAFKTVTVAQRLCLKPGETRDVSPRYDNMRQDGVLRSSSDILPETEGQGAQRQIQIHLTNSFAKAKNFREGEMVDTYEGTEMDERVAGKARAPKSTNSICGRQTVFAHPSRGSAMSKVDGDDVDHVKEVMGEVCAELTSGNGENILFVRGRFYGAEEAATTGQSCKSSRNSGRVSPKHFRDAGCRTSEADVCRAAST</sequence>
<reference evidence="4" key="2">
    <citation type="submission" date="2019-09" db="UniProtKB">
        <authorList>
            <consortium name="WormBaseParasite"/>
        </authorList>
    </citation>
    <scope>IDENTIFICATION</scope>
</reference>
<dbReference type="EMBL" id="UZAH01010520">
    <property type="protein sequence ID" value="VDO37183.1"/>
    <property type="molecule type" value="Genomic_DNA"/>
</dbReference>
<reference evidence="2 3" key="1">
    <citation type="submission" date="2018-11" db="EMBL/GenBank/DDBJ databases">
        <authorList>
            <consortium name="Pathogen Informatics"/>
        </authorList>
    </citation>
    <scope>NUCLEOTIDE SEQUENCE [LARGE SCALE GENOMIC DNA]</scope>
</reference>
<evidence type="ECO:0000313" key="4">
    <source>
        <dbReference type="WBParaSite" id="HPBE_0000356401-mRNA-1"/>
    </source>
</evidence>